<sequence>MNDPSIDTKSGIISWFARNSVAANLLMIIIIIGGLFGVLQVQKQVFPQLVFNAISIQVPYLGAAPQEVEEGVVLKVEEAIKDLEGIKKMTSVAREGLASVSIEVEDGYDTQTLLDEIKVQVDAIPSFPENTEKPVVYRAKAQQSVLWLSVYGSVSERELKETAQSLRDDIANLSGISNVNVVGDRDYEVSIEIAEQELQAYDLTFDDLVRAVRQSSVDIPGGSIKTENGDILLRAKGQAYTAYEFASIPLISRPDGTRLLVGDIAKIYDGFVEDNQFASFNGKQAISIQVQAVGDQNALEISKSVNAYLEKKKSELPPNIQADSWGDSSFYLADRLNMMLSNMVLGALLVFIILTIFLNLKLAFWVMVGLPVCFLGTLMLMPLDNVDVSINLLSLFGFILVLGIVVDDAIIMGESAYAEIDENGHSVDNVIKGVKKVAMPATFGVLTTIAAFSPMLMVSGTFGVIWKTIAIVVVFCLMFSLVESKLILPAHLANMKVPKKGERKKTKLQVLRDRFNAKLQNFIHQKYKPFLARAVQNRYTTLSVFIAMIILTIGLFSGGIVRFVFFPTIPSDFMNAQVEMEAGSSLQQRDKVLNALLIAADQMNDETAESSGEGVIKHILAFDNGPLAGQILIELTKGETRELADTDIQEIWRKYIPEMAGVRSLTIGNAGGGPGGNDLALEFSSKDVDALRAVSRELKAYLEGYDGVSEVNDSFSGGSDEIQLALKPQAEALGISLSQLAQQVRFGFFGAEAQRIQRDDEEIKVMVRYPKEERNSVGHLENMRIRAPNGDDVPFSQVADITLAEGYSAIRRIDGERAITITAKLNTDIVEPGEIIGEVMTKVAPELLAQYPQVDFKLQGASKEQQEGLVSLLQGFIFAMLAIYALMAIPLKSYSQPIIIMSVIPFGVVGAIIGHLIFGKDVSVLSLMGIIALSGVVVNDSLIMVDFVNRARAEGKALLDAVTSAGTQRFRAIILTSLTTFFGLVPIVLERSLQAQIVIPMAISLAFGILFATVITLLLVPSLYMILDDVKRLFKGKKRENDEMRPRDTLNDTTDGTETVSD</sequence>
<dbReference type="SUPFAM" id="SSF82714">
    <property type="entry name" value="Multidrug efflux transporter AcrB TolC docking domain, DN and DC subdomains"/>
    <property type="match status" value="2"/>
</dbReference>
<dbReference type="Gene3D" id="1.20.1640.10">
    <property type="entry name" value="Multidrug efflux transporter AcrB transmembrane domain"/>
    <property type="match status" value="2"/>
</dbReference>
<protein>
    <submittedName>
        <fullName evidence="3">Acriflavin resistance protein</fullName>
    </submittedName>
</protein>
<feature type="transmembrane region" description="Helical" evidence="2">
    <location>
        <begin position="924"/>
        <end position="949"/>
    </location>
</feature>
<evidence type="ECO:0000313" key="3">
    <source>
        <dbReference type="EMBL" id="GLR69867.1"/>
    </source>
</evidence>
<keyword evidence="4" id="KW-1185">Reference proteome</keyword>
<dbReference type="PANTHER" id="PTHR32063">
    <property type="match status" value="1"/>
</dbReference>
<dbReference type="SUPFAM" id="SSF82866">
    <property type="entry name" value="Multidrug efflux transporter AcrB transmembrane domain"/>
    <property type="match status" value="2"/>
</dbReference>
<feature type="transmembrane region" description="Helical" evidence="2">
    <location>
        <begin position="21"/>
        <end position="39"/>
    </location>
</feature>
<dbReference type="PANTHER" id="PTHR32063:SF33">
    <property type="entry name" value="RND SUPERFAMILY EFFLUX PUMP PERMEASE COMPONENT"/>
    <property type="match status" value="1"/>
</dbReference>
<feature type="compositionally biased region" description="Polar residues" evidence="1">
    <location>
        <begin position="1051"/>
        <end position="1062"/>
    </location>
</feature>
<reference evidence="3" key="1">
    <citation type="journal article" date="2014" name="Int. J. Syst. Evol. Microbiol.">
        <title>Complete genome sequence of Corynebacterium casei LMG S-19264T (=DSM 44701T), isolated from a smear-ripened cheese.</title>
        <authorList>
            <consortium name="US DOE Joint Genome Institute (JGI-PGF)"/>
            <person name="Walter F."/>
            <person name="Albersmeier A."/>
            <person name="Kalinowski J."/>
            <person name="Ruckert C."/>
        </authorList>
    </citation>
    <scope>NUCLEOTIDE SEQUENCE</scope>
    <source>
        <strain evidence="3">NBRC 110023</strain>
    </source>
</reference>
<dbReference type="RefSeq" id="WP_284216178.1">
    <property type="nucleotide sequence ID" value="NZ_BSOT01000005.1"/>
</dbReference>
<name>A0AA37SV75_9ALTE</name>
<evidence type="ECO:0000313" key="4">
    <source>
        <dbReference type="Proteomes" id="UP001156601"/>
    </source>
</evidence>
<keyword evidence="2" id="KW-0472">Membrane</keyword>
<evidence type="ECO:0000256" key="1">
    <source>
        <dbReference type="SAM" id="MobiDB-lite"/>
    </source>
</evidence>
<dbReference type="Gene3D" id="3.30.2090.10">
    <property type="entry name" value="Multidrug efflux transporter AcrB TolC docking domain, DN and DC subdomains"/>
    <property type="match status" value="2"/>
</dbReference>
<dbReference type="PRINTS" id="PR00702">
    <property type="entry name" value="ACRIFLAVINRP"/>
</dbReference>
<keyword evidence="2" id="KW-0812">Transmembrane</keyword>
<feature type="transmembrane region" description="Helical" evidence="2">
    <location>
        <begin position="970"/>
        <end position="989"/>
    </location>
</feature>
<dbReference type="Gene3D" id="3.30.70.1320">
    <property type="entry name" value="Multidrug efflux transporter AcrB pore domain like"/>
    <property type="match status" value="1"/>
</dbReference>
<dbReference type="Gene3D" id="3.30.70.1430">
    <property type="entry name" value="Multidrug efflux transporter AcrB pore domain"/>
    <property type="match status" value="2"/>
</dbReference>
<gene>
    <name evidence="3" type="ORF">GCM10007852_07750</name>
</gene>
<evidence type="ECO:0000256" key="2">
    <source>
        <dbReference type="SAM" id="Phobius"/>
    </source>
</evidence>
<accession>A0AA37SV75</accession>
<dbReference type="AlphaFoldDB" id="A0AA37SV75"/>
<dbReference type="Pfam" id="PF00873">
    <property type="entry name" value="ACR_tran"/>
    <property type="match status" value="1"/>
</dbReference>
<dbReference type="InterPro" id="IPR027463">
    <property type="entry name" value="AcrB_DN_DC_subdom"/>
</dbReference>
<dbReference type="EMBL" id="BSOT01000005">
    <property type="protein sequence ID" value="GLR69867.1"/>
    <property type="molecule type" value="Genomic_DNA"/>
</dbReference>
<feature type="transmembrane region" description="Helical" evidence="2">
    <location>
        <begin position="437"/>
        <end position="458"/>
    </location>
</feature>
<feature type="transmembrane region" description="Helical" evidence="2">
    <location>
        <begin position="542"/>
        <end position="565"/>
    </location>
</feature>
<feature type="transmembrane region" description="Helical" evidence="2">
    <location>
        <begin position="338"/>
        <end position="357"/>
    </location>
</feature>
<dbReference type="InterPro" id="IPR001036">
    <property type="entry name" value="Acrflvin-R"/>
</dbReference>
<organism evidence="3 4">
    <name type="scientific">Agaribacter marinus</name>
    <dbReference type="NCBI Taxonomy" id="1431249"/>
    <lineage>
        <taxon>Bacteria</taxon>
        <taxon>Pseudomonadati</taxon>
        <taxon>Pseudomonadota</taxon>
        <taxon>Gammaproteobacteria</taxon>
        <taxon>Alteromonadales</taxon>
        <taxon>Alteromonadaceae</taxon>
        <taxon>Agaribacter</taxon>
    </lineage>
</organism>
<feature type="transmembrane region" description="Helical" evidence="2">
    <location>
        <begin position="362"/>
        <end position="382"/>
    </location>
</feature>
<feature type="compositionally biased region" description="Basic and acidic residues" evidence="1">
    <location>
        <begin position="1041"/>
        <end position="1050"/>
    </location>
</feature>
<feature type="transmembrane region" description="Helical" evidence="2">
    <location>
        <begin position="1001"/>
        <end position="1027"/>
    </location>
</feature>
<dbReference type="GO" id="GO:0042910">
    <property type="term" value="F:xenobiotic transmembrane transporter activity"/>
    <property type="evidence" value="ECO:0007669"/>
    <property type="project" value="TreeGrafter"/>
</dbReference>
<reference evidence="3" key="2">
    <citation type="submission" date="2023-01" db="EMBL/GenBank/DDBJ databases">
        <title>Draft genome sequence of Agaribacter marinus strain NBRC 110023.</title>
        <authorList>
            <person name="Sun Q."/>
            <person name="Mori K."/>
        </authorList>
    </citation>
    <scope>NUCLEOTIDE SEQUENCE</scope>
    <source>
        <strain evidence="3">NBRC 110023</strain>
    </source>
</reference>
<keyword evidence="2" id="KW-1133">Transmembrane helix</keyword>
<feature type="region of interest" description="Disordered" evidence="1">
    <location>
        <begin position="1041"/>
        <end position="1062"/>
    </location>
</feature>
<dbReference type="Proteomes" id="UP001156601">
    <property type="component" value="Unassembled WGS sequence"/>
</dbReference>
<dbReference type="SUPFAM" id="SSF82693">
    <property type="entry name" value="Multidrug efflux transporter AcrB pore domain, PN1, PN2, PC1 and PC2 subdomains"/>
    <property type="match status" value="2"/>
</dbReference>
<proteinExistence type="predicted"/>
<feature type="transmembrane region" description="Helical" evidence="2">
    <location>
        <begin position="872"/>
        <end position="891"/>
    </location>
</feature>
<dbReference type="Gene3D" id="3.30.70.1440">
    <property type="entry name" value="Multidrug efflux transporter AcrB pore domain"/>
    <property type="match status" value="1"/>
</dbReference>
<feature type="transmembrane region" description="Helical" evidence="2">
    <location>
        <begin position="464"/>
        <end position="482"/>
    </location>
</feature>
<feature type="transmembrane region" description="Helical" evidence="2">
    <location>
        <begin position="388"/>
        <end position="406"/>
    </location>
</feature>
<dbReference type="GO" id="GO:0005886">
    <property type="term" value="C:plasma membrane"/>
    <property type="evidence" value="ECO:0007669"/>
    <property type="project" value="TreeGrafter"/>
</dbReference>
<comment type="caution">
    <text evidence="3">The sequence shown here is derived from an EMBL/GenBank/DDBJ whole genome shotgun (WGS) entry which is preliminary data.</text>
</comment>
<feature type="transmembrane region" description="Helical" evidence="2">
    <location>
        <begin position="898"/>
        <end position="918"/>
    </location>
</feature>